<keyword evidence="2" id="KW-0479">Metal-binding</keyword>
<dbReference type="InterPro" id="IPR035938">
    <property type="entry name" value="Hemerythrin-like_sf"/>
</dbReference>
<dbReference type="AlphaFoldDB" id="A0A1F4T6J7"/>
<keyword evidence="3" id="KW-0408">Iron</keyword>
<dbReference type="PANTHER" id="PTHR37164">
    <property type="entry name" value="BACTERIOHEMERYTHRIN"/>
    <property type="match status" value="1"/>
</dbReference>
<dbReference type="PROSITE" id="PS00550">
    <property type="entry name" value="HEMERYTHRINS"/>
    <property type="match status" value="1"/>
</dbReference>
<dbReference type="GO" id="GO:0046872">
    <property type="term" value="F:metal ion binding"/>
    <property type="evidence" value="ECO:0007669"/>
    <property type="project" value="UniProtKB-KW"/>
</dbReference>
<evidence type="ECO:0000313" key="5">
    <source>
        <dbReference type="EMBL" id="OGC28216.1"/>
    </source>
</evidence>
<comment type="similarity">
    <text evidence="1">Belongs to the hemerythrin family.</text>
</comment>
<dbReference type="NCBIfam" id="TIGR02481">
    <property type="entry name" value="hemeryth_dom"/>
    <property type="match status" value="1"/>
</dbReference>
<dbReference type="InterPro" id="IPR050669">
    <property type="entry name" value="Hemerythrin"/>
</dbReference>
<reference evidence="5 6" key="1">
    <citation type="journal article" date="2016" name="Nat. Commun.">
        <title>Thousands of microbial genomes shed light on interconnected biogeochemical processes in an aquifer system.</title>
        <authorList>
            <person name="Anantharaman K."/>
            <person name="Brown C.T."/>
            <person name="Hug L.A."/>
            <person name="Sharon I."/>
            <person name="Castelle C.J."/>
            <person name="Probst A.J."/>
            <person name="Thomas B.C."/>
            <person name="Singh A."/>
            <person name="Wilkins M.J."/>
            <person name="Karaoz U."/>
            <person name="Brodie E.L."/>
            <person name="Williams K.H."/>
            <person name="Hubbard S.S."/>
            <person name="Banfield J.F."/>
        </authorList>
    </citation>
    <scope>NUCLEOTIDE SEQUENCE [LARGE SCALE GENOMIC DNA]</scope>
</reference>
<feature type="domain" description="Hemerythrin-like" evidence="4">
    <location>
        <begin position="5"/>
        <end position="109"/>
    </location>
</feature>
<dbReference type="InterPro" id="IPR012827">
    <property type="entry name" value="Hemerythrin_metal-bd"/>
</dbReference>
<organism evidence="5 6">
    <name type="scientific">candidate division WOR-1 bacterium RIFOXYC12_FULL_54_18</name>
    <dbReference type="NCBI Taxonomy" id="1802584"/>
    <lineage>
        <taxon>Bacteria</taxon>
        <taxon>Bacillati</taxon>
        <taxon>Saganbacteria</taxon>
    </lineage>
</organism>
<dbReference type="CDD" id="cd12107">
    <property type="entry name" value="Hemerythrin"/>
    <property type="match status" value="1"/>
</dbReference>
<evidence type="ECO:0000313" key="6">
    <source>
        <dbReference type="Proteomes" id="UP000178602"/>
    </source>
</evidence>
<dbReference type="Gene3D" id="1.20.120.50">
    <property type="entry name" value="Hemerythrin-like"/>
    <property type="match status" value="1"/>
</dbReference>
<dbReference type="NCBIfam" id="NF033749">
    <property type="entry name" value="bact_hemeryth"/>
    <property type="match status" value="1"/>
</dbReference>
<name>A0A1F4T6J7_UNCSA</name>
<evidence type="ECO:0000256" key="3">
    <source>
        <dbReference type="ARBA" id="ARBA00023004"/>
    </source>
</evidence>
<sequence>MSVNVKEIDEQHQYFLGLLNELYEAYYFHKKLVLGDSINKLLAYAKLHFSTEEKYFDLFNYEGAMEHKKIHQELLGKIAEFVARFEKGETDIVGQMVEFMETWLTEHLIIIDKQYTRCFNEHGLR</sequence>
<comment type="caution">
    <text evidence="5">The sequence shown here is derived from an EMBL/GenBank/DDBJ whole genome shotgun (WGS) entry which is preliminary data.</text>
</comment>
<dbReference type="Proteomes" id="UP000178602">
    <property type="component" value="Unassembled WGS sequence"/>
</dbReference>
<protein>
    <recommendedName>
        <fullName evidence="4">Hemerythrin-like domain-containing protein</fullName>
    </recommendedName>
</protein>
<evidence type="ECO:0000256" key="1">
    <source>
        <dbReference type="ARBA" id="ARBA00010587"/>
    </source>
</evidence>
<proteinExistence type="inferred from homology"/>
<dbReference type="PANTHER" id="PTHR37164:SF1">
    <property type="entry name" value="BACTERIOHEMERYTHRIN"/>
    <property type="match status" value="1"/>
</dbReference>
<dbReference type="SUPFAM" id="SSF47188">
    <property type="entry name" value="Hemerythrin-like"/>
    <property type="match status" value="1"/>
</dbReference>
<evidence type="ECO:0000256" key="2">
    <source>
        <dbReference type="ARBA" id="ARBA00022723"/>
    </source>
</evidence>
<dbReference type="EMBL" id="MEUG01000001">
    <property type="protein sequence ID" value="OGC28216.1"/>
    <property type="molecule type" value="Genomic_DNA"/>
</dbReference>
<dbReference type="InterPro" id="IPR012312">
    <property type="entry name" value="Hemerythrin-like"/>
</dbReference>
<dbReference type="Pfam" id="PF01814">
    <property type="entry name" value="Hemerythrin"/>
    <property type="match status" value="1"/>
</dbReference>
<dbReference type="InterPro" id="IPR016131">
    <property type="entry name" value="Haemerythrin_Fe_BS"/>
</dbReference>
<gene>
    <name evidence="5" type="ORF">A3K49_04440</name>
</gene>
<evidence type="ECO:0000259" key="4">
    <source>
        <dbReference type="Pfam" id="PF01814"/>
    </source>
</evidence>
<accession>A0A1F4T6J7</accession>